<proteinExistence type="predicted"/>
<dbReference type="Proteomes" id="UP001055879">
    <property type="component" value="Linkage Group LG09"/>
</dbReference>
<reference evidence="2" key="1">
    <citation type="journal article" date="2022" name="Mol. Ecol. Resour.">
        <title>The genomes of chicory, endive, great burdock and yacon provide insights into Asteraceae palaeo-polyploidization history and plant inulin production.</title>
        <authorList>
            <person name="Fan W."/>
            <person name="Wang S."/>
            <person name="Wang H."/>
            <person name="Wang A."/>
            <person name="Jiang F."/>
            <person name="Liu H."/>
            <person name="Zhao H."/>
            <person name="Xu D."/>
            <person name="Zhang Y."/>
        </authorList>
    </citation>
    <scope>NUCLEOTIDE SEQUENCE [LARGE SCALE GENOMIC DNA]</scope>
    <source>
        <strain evidence="2">cv. Niubang</strain>
    </source>
</reference>
<organism evidence="1 2">
    <name type="scientific">Arctium lappa</name>
    <name type="common">Greater burdock</name>
    <name type="synonym">Lappa major</name>
    <dbReference type="NCBI Taxonomy" id="4217"/>
    <lineage>
        <taxon>Eukaryota</taxon>
        <taxon>Viridiplantae</taxon>
        <taxon>Streptophyta</taxon>
        <taxon>Embryophyta</taxon>
        <taxon>Tracheophyta</taxon>
        <taxon>Spermatophyta</taxon>
        <taxon>Magnoliopsida</taxon>
        <taxon>eudicotyledons</taxon>
        <taxon>Gunneridae</taxon>
        <taxon>Pentapetalae</taxon>
        <taxon>asterids</taxon>
        <taxon>campanulids</taxon>
        <taxon>Asterales</taxon>
        <taxon>Asteraceae</taxon>
        <taxon>Carduoideae</taxon>
        <taxon>Cardueae</taxon>
        <taxon>Arctiinae</taxon>
        <taxon>Arctium</taxon>
    </lineage>
</organism>
<comment type="caution">
    <text evidence="1">The sequence shown here is derived from an EMBL/GenBank/DDBJ whole genome shotgun (WGS) entry which is preliminary data.</text>
</comment>
<reference evidence="1 2" key="2">
    <citation type="journal article" date="2022" name="Mol. Ecol. Resour.">
        <title>The genomes of chicory, endive, great burdock and yacon provide insights into Asteraceae paleo-polyploidization history and plant inulin production.</title>
        <authorList>
            <person name="Fan W."/>
            <person name="Wang S."/>
            <person name="Wang H."/>
            <person name="Wang A."/>
            <person name="Jiang F."/>
            <person name="Liu H."/>
            <person name="Zhao H."/>
            <person name="Xu D."/>
            <person name="Zhang Y."/>
        </authorList>
    </citation>
    <scope>NUCLEOTIDE SEQUENCE [LARGE SCALE GENOMIC DNA]</scope>
    <source>
        <strain evidence="2">cv. Niubang</strain>
    </source>
</reference>
<gene>
    <name evidence="1" type="ORF">L6452_28790</name>
</gene>
<dbReference type="EMBL" id="CM042055">
    <property type="protein sequence ID" value="KAI3703036.1"/>
    <property type="molecule type" value="Genomic_DNA"/>
</dbReference>
<evidence type="ECO:0000313" key="2">
    <source>
        <dbReference type="Proteomes" id="UP001055879"/>
    </source>
</evidence>
<protein>
    <submittedName>
        <fullName evidence="1">Uncharacterized protein</fullName>
    </submittedName>
</protein>
<accession>A0ACB8ZZW9</accession>
<sequence length="75" mass="8344">MWRGTEGVMISRSGESGRRFGGEMGNGSGQKSWWSKSRLISSTSEEDAKDCRDEEVYWSTDGARNATGDFPLFKS</sequence>
<keyword evidence="2" id="KW-1185">Reference proteome</keyword>
<evidence type="ECO:0000313" key="1">
    <source>
        <dbReference type="EMBL" id="KAI3703036.1"/>
    </source>
</evidence>
<name>A0ACB8ZZW9_ARCLA</name>